<feature type="region of interest" description="Disordered" evidence="1">
    <location>
        <begin position="135"/>
        <end position="168"/>
    </location>
</feature>
<name>A0A6A6RNX1_9PLEO</name>
<accession>A0A6A6RNX1</accession>
<evidence type="ECO:0000256" key="2">
    <source>
        <dbReference type="SAM" id="SignalP"/>
    </source>
</evidence>
<gene>
    <name evidence="3" type="ORF">P280DRAFT_472760</name>
</gene>
<dbReference type="Proteomes" id="UP000799753">
    <property type="component" value="Unassembled WGS sequence"/>
</dbReference>
<evidence type="ECO:0000313" key="3">
    <source>
        <dbReference type="EMBL" id="KAF2636887.1"/>
    </source>
</evidence>
<reference evidence="3" key="1">
    <citation type="journal article" date="2020" name="Stud. Mycol.">
        <title>101 Dothideomycetes genomes: a test case for predicting lifestyles and emergence of pathogens.</title>
        <authorList>
            <person name="Haridas S."/>
            <person name="Albert R."/>
            <person name="Binder M."/>
            <person name="Bloem J."/>
            <person name="Labutti K."/>
            <person name="Salamov A."/>
            <person name="Andreopoulos B."/>
            <person name="Baker S."/>
            <person name="Barry K."/>
            <person name="Bills G."/>
            <person name="Bluhm B."/>
            <person name="Cannon C."/>
            <person name="Castanera R."/>
            <person name="Culley D."/>
            <person name="Daum C."/>
            <person name="Ezra D."/>
            <person name="Gonzalez J."/>
            <person name="Henrissat B."/>
            <person name="Kuo A."/>
            <person name="Liang C."/>
            <person name="Lipzen A."/>
            <person name="Lutzoni F."/>
            <person name="Magnuson J."/>
            <person name="Mondo S."/>
            <person name="Nolan M."/>
            <person name="Ohm R."/>
            <person name="Pangilinan J."/>
            <person name="Park H.-J."/>
            <person name="Ramirez L."/>
            <person name="Alfaro M."/>
            <person name="Sun H."/>
            <person name="Tritt A."/>
            <person name="Yoshinaga Y."/>
            <person name="Zwiers L.-H."/>
            <person name="Turgeon B."/>
            <person name="Goodwin S."/>
            <person name="Spatafora J."/>
            <person name="Crous P."/>
            <person name="Grigoriev I."/>
        </authorList>
    </citation>
    <scope>NUCLEOTIDE SEQUENCE</scope>
    <source>
        <strain evidence="3">CBS 473.64</strain>
    </source>
</reference>
<feature type="chain" id="PRO_5025564838" description="Apple domain-containing protein" evidence="2">
    <location>
        <begin position="18"/>
        <end position="168"/>
    </location>
</feature>
<feature type="signal peptide" evidence="2">
    <location>
        <begin position="1"/>
        <end position="17"/>
    </location>
</feature>
<dbReference type="OrthoDB" id="3938895at2759"/>
<organism evidence="3 4">
    <name type="scientific">Massarina eburnea CBS 473.64</name>
    <dbReference type="NCBI Taxonomy" id="1395130"/>
    <lineage>
        <taxon>Eukaryota</taxon>
        <taxon>Fungi</taxon>
        <taxon>Dikarya</taxon>
        <taxon>Ascomycota</taxon>
        <taxon>Pezizomycotina</taxon>
        <taxon>Dothideomycetes</taxon>
        <taxon>Pleosporomycetidae</taxon>
        <taxon>Pleosporales</taxon>
        <taxon>Massarineae</taxon>
        <taxon>Massarinaceae</taxon>
        <taxon>Massarina</taxon>
    </lineage>
</organism>
<evidence type="ECO:0000256" key="1">
    <source>
        <dbReference type="SAM" id="MobiDB-lite"/>
    </source>
</evidence>
<dbReference type="AlphaFoldDB" id="A0A6A6RNX1"/>
<dbReference type="EMBL" id="MU006796">
    <property type="protein sequence ID" value="KAF2636887.1"/>
    <property type="molecule type" value="Genomic_DNA"/>
</dbReference>
<evidence type="ECO:0000313" key="4">
    <source>
        <dbReference type="Proteomes" id="UP000799753"/>
    </source>
</evidence>
<protein>
    <recommendedName>
        <fullName evidence="5">Apple domain-containing protein</fullName>
    </recommendedName>
</protein>
<proteinExistence type="predicted"/>
<keyword evidence="2" id="KW-0732">Signal</keyword>
<sequence>MLTTTTIFTSFVALTTALPALNHPRAGGPSILPIPSNCTITNPSTAADTPSAFLPVASTSSARLYSAYYPSFTTNKTQMSAQCLQQCYGYGNHTQCKASFWAENVKVPPGYHDSPGGQLMTSCLLYNRTLTANDFESAPEGEGTDAYTRNLECPAPTTPSGGAQRRWA</sequence>
<keyword evidence="4" id="KW-1185">Reference proteome</keyword>
<evidence type="ECO:0008006" key="5">
    <source>
        <dbReference type="Google" id="ProtNLM"/>
    </source>
</evidence>